<dbReference type="InterPro" id="IPR036390">
    <property type="entry name" value="WH_DNA-bd_sf"/>
</dbReference>
<reference evidence="3" key="1">
    <citation type="submission" date="2021-06" db="EMBL/GenBank/DDBJ databases">
        <authorList>
            <person name="Kallberg Y."/>
            <person name="Tangrot J."/>
            <person name="Rosling A."/>
        </authorList>
    </citation>
    <scope>NUCLEOTIDE SEQUENCE</scope>
    <source>
        <strain evidence="3">IN212</strain>
    </source>
</reference>
<dbReference type="InterPro" id="IPR006909">
    <property type="entry name" value="Rad21/Rec8_C_eu"/>
</dbReference>
<organism evidence="3 4">
    <name type="scientific">Racocetra fulgida</name>
    <dbReference type="NCBI Taxonomy" id="60492"/>
    <lineage>
        <taxon>Eukaryota</taxon>
        <taxon>Fungi</taxon>
        <taxon>Fungi incertae sedis</taxon>
        <taxon>Mucoromycota</taxon>
        <taxon>Glomeromycotina</taxon>
        <taxon>Glomeromycetes</taxon>
        <taxon>Diversisporales</taxon>
        <taxon>Gigasporaceae</taxon>
        <taxon>Racocetra</taxon>
    </lineage>
</organism>
<feature type="compositionally biased region" description="Polar residues" evidence="1">
    <location>
        <begin position="266"/>
        <end position="276"/>
    </location>
</feature>
<evidence type="ECO:0000256" key="1">
    <source>
        <dbReference type="SAM" id="MobiDB-lite"/>
    </source>
</evidence>
<dbReference type="GO" id="GO:0030892">
    <property type="term" value="C:mitotic cohesin complex"/>
    <property type="evidence" value="ECO:0007669"/>
    <property type="project" value="TreeGrafter"/>
</dbReference>
<evidence type="ECO:0000259" key="2">
    <source>
        <dbReference type="Pfam" id="PF04824"/>
    </source>
</evidence>
<dbReference type="InterPro" id="IPR039781">
    <property type="entry name" value="Rad21/Rec8-like"/>
</dbReference>
<name>A0A9N9NMY3_9GLOM</name>
<dbReference type="Gene3D" id="1.10.10.580">
    <property type="entry name" value="Structural maintenance of chromosome 1. Chain E"/>
    <property type="match status" value="1"/>
</dbReference>
<dbReference type="Proteomes" id="UP000789396">
    <property type="component" value="Unassembled WGS sequence"/>
</dbReference>
<accession>A0A9N9NMY3</accession>
<evidence type="ECO:0000313" key="3">
    <source>
        <dbReference type="EMBL" id="CAG8745272.1"/>
    </source>
</evidence>
<dbReference type="GO" id="GO:0007064">
    <property type="term" value="P:mitotic sister chromatid cohesion"/>
    <property type="evidence" value="ECO:0007669"/>
    <property type="project" value="TreeGrafter"/>
</dbReference>
<keyword evidence="4" id="KW-1185">Reference proteome</keyword>
<dbReference type="InterPro" id="IPR023093">
    <property type="entry name" value="ScpA-like_C"/>
</dbReference>
<dbReference type="EMBL" id="CAJVPZ010033815">
    <property type="protein sequence ID" value="CAG8745272.1"/>
    <property type="molecule type" value="Genomic_DNA"/>
</dbReference>
<feature type="non-terminal residue" evidence="3">
    <location>
        <position position="417"/>
    </location>
</feature>
<dbReference type="OrthoDB" id="10071381at2759"/>
<proteinExistence type="predicted"/>
<dbReference type="SUPFAM" id="SSF46785">
    <property type="entry name" value="Winged helix' DNA-binding domain"/>
    <property type="match status" value="1"/>
</dbReference>
<dbReference type="AlphaFoldDB" id="A0A9N9NMY3"/>
<feature type="region of interest" description="Disordered" evidence="1">
    <location>
        <begin position="188"/>
        <end position="281"/>
    </location>
</feature>
<dbReference type="PANTHER" id="PTHR12585">
    <property type="entry name" value="SCC1 / RAD21 FAMILY MEMBER"/>
    <property type="match status" value="1"/>
</dbReference>
<feature type="non-terminal residue" evidence="3">
    <location>
        <position position="1"/>
    </location>
</feature>
<protein>
    <submittedName>
        <fullName evidence="3">17989_t:CDS:1</fullName>
    </submittedName>
</protein>
<feature type="domain" description="Rad21/Rec8-like protein C-terminal eukaryotic" evidence="2">
    <location>
        <begin position="380"/>
        <end position="415"/>
    </location>
</feature>
<dbReference type="GO" id="GO:0003682">
    <property type="term" value="F:chromatin binding"/>
    <property type="evidence" value="ECO:0007669"/>
    <property type="project" value="TreeGrafter"/>
</dbReference>
<dbReference type="Pfam" id="PF04824">
    <property type="entry name" value="Rad21_Rec8"/>
    <property type="match status" value="1"/>
</dbReference>
<sequence>VIGSGSKNAIEDDPLMIADDGPELNLMDDNLLDDNLIEDTVDMPTLDIGRPSSEGLETRSLEMDVDLDATVETPLNTESNKPNSTITDDFQNQEDETVQETTRFTPLSPRSPEQEVQELFQDEAIQPVTPNRRKRKLIVDEPSFLQASRNLLRIGEIRQTGASYYLDLNVPHNLMPQFHHLFARKRLRMTPSPPPDDYNQEEDVQAGPSRIDKPINEEPTEYENTNTYDDLDVQNTYNSPVPDQEEIEKEKGRDKTHKKTDKESVVEQSLVTPVESTSEHDDAENNFDMISHHENDNALDVTSPIDDGESSYSRGITIFDQDEPQDQQTTGNESGYSKNTVKAMRLLRDKCRGEVSDRANGKSKSPAQVVVSYESVVGTAKRQDAVKLFFELLVLNTKDVIHVKQDQPYGDIEILCK</sequence>
<dbReference type="PANTHER" id="PTHR12585:SF69">
    <property type="entry name" value="FI11703P"/>
    <property type="match status" value="1"/>
</dbReference>
<gene>
    <name evidence="3" type="ORF">RFULGI_LOCUS13178</name>
</gene>
<evidence type="ECO:0000313" key="4">
    <source>
        <dbReference type="Proteomes" id="UP000789396"/>
    </source>
</evidence>
<dbReference type="GO" id="GO:1990414">
    <property type="term" value="P:replication-born double-strand break repair via sister chromatid exchange"/>
    <property type="evidence" value="ECO:0007669"/>
    <property type="project" value="TreeGrafter"/>
</dbReference>
<comment type="caution">
    <text evidence="3">The sequence shown here is derived from an EMBL/GenBank/DDBJ whole genome shotgun (WGS) entry which is preliminary data.</text>
</comment>